<dbReference type="PROSITE" id="PS51180">
    <property type="entry name" value="BRO1"/>
    <property type="match status" value="1"/>
</dbReference>
<dbReference type="Pfam" id="PF03097">
    <property type="entry name" value="BRO1"/>
    <property type="match status" value="1"/>
</dbReference>
<dbReference type="Pfam" id="PF13949">
    <property type="entry name" value="ALIX_LYPXL_bnd"/>
    <property type="match status" value="1"/>
</dbReference>
<evidence type="ECO:0000313" key="3">
    <source>
        <dbReference type="EMBL" id="JAP54355.1"/>
    </source>
</evidence>
<dbReference type="PANTHER" id="PTHR23030">
    <property type="entry name" value="PCD6 INTERACTING PROTEIN-RELATED"/>
    <property type="match status" value="1"/>
</dbReference>
<feature type="domain" description="BRO1" evidence="2">
    <location>
        <begin position="2"/>
        <end position="395"/>
    </location>
</feature>
<dbReference type="Gene3D" id="1.20.140.50">
    <property type="entry name" value="alix/aip1 like domains"/>
    <property type="match status" value="1"/>
</dbReference>
<name>A0A0X3PQY8_SCHSO</name>
<organism evidence="3">
    <name type="scientific">Schistocephalus solidus</name>
    <name type="common">Tapeworm</name>
    <dbReference type="NCBI Taxonomy" id="70667"/>
    <lineage>
        <taxon>Eukaryota</taxon>
        <taxon>Metazoa</taxon>
        <taxon>Spiralia</taxon>
        <taxon>Lophotrochozoa</taxon>
        <taxon>Platyhelminthes</taxon>
        <taxon>Cestoda</taxon>
        <taxon>Eucestoda</taxon>
        <taxon>Diphyllobothriidea</taxon>
        <taxon>Diphyllobothriidae</taxon>
        <taxon>Schistocephalus</taxon>
    </lineage>
</organism>
<dbReference type="GO" id="GO:0000281">
    <property type="term" value="P:mitotic cytokinesis"/>
    <property type="evidence" value="ECO:0007669"/>
    <property type="project" value="TreeGrafter"/>
</dbReference>
<dbReference type="EMBL" id="GEEE01008870">
    <property type="protein sequence ID" value="JAP54355.1"/>
    <property type="molecule type" value="Transcribed_RNA"/>
</dbReference>
<evidence type="ECO:0000256" key="1">
    <source>
        <dbReference type="SAM" id="MobiDB-lite"/>
    </source>
</evidence>
<dbReference type="Gene3D" id="1.25.40.280">
    <property type="entry name" value="alix/aip1 like domains"/>
    <property type="match status" value="1"/>
</dbReference>
<dbReference type="InterPro" id="IPR025304">
    <property type="entry name" value="ALIX_V_dom"/>
</dbReference>
<dbReference type="SMART" id="SM01041">
    <property type="entry name" value="BRO1"/>
    <property type="match status" value="1"/>
</dbReference>
<dbReference type="GO" id="GO:0005768">
    <property type="term" value="C:endosome"/>
    <property type="evidence" value="ECO:0007669"/>
    <property type="project" value="TreeGrafter"/>
</dbReference>
<evidence type="ECO:0000259" key="2">
    <source>
        <dbReference type="PROSITE" id="PS51180"/>
    </source>
</evidence>
<proteinExistence type="predicted"/>
<accession>A0A0X3PQY8</accession>
<reference evidence="3" key="1">
    <citation type="submission" date="2016-01" db="EMBL/GenBank/DDBJ databases">
        <title>Reference transcriptome for the parasite Schistocephalus solidus: insights into the molecular evolution of parasitism.</title>
        <authorList>
            <person name="Hebert F.O."/>
            <person name="Grambauer S."/>
            <person name="Barber I."/>
            <person name="Landry C.R."/>
            <person name="Aubin-Horth N."/>
        </authorList>
    </citation>
    <scope>NUCLEOTIDE SEQUENCE</scope>
</reference>
<gene>
    <name evidence="3" type="primary">PDC6I</name>
    <name evidence="3" type="ORF">TR98142</name>
</gene>
<sequence>MSFLSIPSKKGSEVDLVKPIEHYIKGNYGPGPATACSKGLLHLQKLRTNILTKLNDKHESTVTYIEEYVDTLMSLEQRIPMTNQEVSIPFKWYDCFCSQSLFSRDCMKGYSAGFERCCMIFDLAAVHSQIAASQNICDDEGLRTAAKSFQAAAGMFEYVKVNLPSFYSQSPTWDMCNESLTAFSEIMLAQAQESIFIKAGQDEMKAGIVAKLANQAAALYHDALKSVSLSSLKAFMPREWASTLSFKAGLMEAYAEYYRGVAAGEEQKYGEQIARFSKASSLLKNLTSRSTKESIKQFTEKVKGAYNTAKKDNDLIYHETVPEFKNLPAVGVAVVAKKTSLHFPLSSKAPKDRFSSLVPMAVHSALTAAEAIRQQMISVELSRLREASDLCNSTLTSLNLPAAVQDTEKDDAPSELLAKAAEVRSAGGVKALADLVNSLADGSTRNKEILANITSTIDEEEKTDDDLRKQYGDKWNRAPSSKLNASWRQEIAKHKALLDQASATDKALTDRYHANEHEFKMLCNSEDELKHLIRNSDEPSSPSCPTGSKGQEKLRELCRDIGTMKDERKELQQQLQSLKLPDELREEFLKLNSKGAEINVTALATDQLNVAMEPVRDCVRESLNKQENLLKTIQTTYESVFGRTKTKTTIGTTLLMAAEAYGQLTQDFTQGVNFYADLTNILVKFQNKVNDFYFARKTEKKELMKDIASEISAGKAEDTASALPARPPPTYLQNTNPPASAPSAQPPAPATAPQAAPSGQPPMGMPAQYSYWPGYAMAPMPPMGQMPQLPPFGAYGYPVPGMPMYYPPPPQPSAPGSAPPHPQ</sequence>
<dbReference type="InterPro" id="IPR004328">
    <property type="entry name" value="BRO1_dom"/>
</dbReference>
<dbReference type="InterPro" id="IPR038499">
    <property type="entry name" value="BRO1_sf"/>
</dbReference>
<dbReference type="AlphaFoldDB" id="A0A0X3PQY8"/>
<feature type="region of interest" description="Disordered" evidence="1">
    <location>
        <begin position="715"/>
        <end position="762"/>
    </location>
</feature>
<dbReference type="PANTHER" id="PTHR23030:SF39">
    <property type="entry name" value="PROGRAMMED CELL DEATH 6-INTERACTING PROTEIN"/>
    <property type="match status" value="1"/>
</dbReference>
<dbReference type="Gene3D" id="1.20.120.560">
    <property type="entry name" value="alix/aip1 in complex with the ypdl late domain"/>
    <property type="match status" value="1"/>
</dbReference>
<protein>
    <submittedName>
        <fullName evidence="3">Programmed cell death 6-interacting protein</fullName>
    </submittedName>
</protein>